<comment type="caution">
    <text evidence="2">The sequence shown here is derived from an EMBL/GenBank/DDBJ whole genome shotgun (WGS) entry which is preliminary data.</text>
</comment>
<feature type="transmembrane region" description="Helical" evidence="1">
    <location>
        <begin position="21"/>
        <end position="41"/>
    </location>
</feature>
<dbReference type="Proteomes" id="UP001141183">
    <property type="component" value="Unassembled WGS sequence"/>
</dbReference>
<organism evidence="2 3">
    <name type="scientific">Clostridium tertium</name>
    <dbReference type="NCBI Taxonomy" id="1559"/>
    <lineage>
        <taxon>Bacteria</taxon>
        <taxon>Bacillati</taxon>
        <taxon>Bacillota</taxon>
        <taxon>Clostridia</taxon>
        <taxon>Eubacteriales</taxon>
        <taxon>Clostridiaceae</taxon>
        <taxon>Clostridium</taxon>
    </lineage>
</organism>
<feature type="transmembrane region" description="Helical" evidence="1">
    <location>
        <begin position="250"/>
        <end position="269"/>
    </location>
</feature>
<keyword evidence="1" id="KW-0472">Membrane</keyword>
<gene>
    <name evidence="2" type="ORF">NE398_11735</name>
</gene>
<reference evidence="2" key="1">
    <citation type="submission" date="2022-05" db="EMBL/GenBank/DDBJ databases">
        <title>Draft genome sequence of Clostridium tertium strain CP3 isolated from Peru.</title>
        <authorList>
            <person name="Hurtado R."/>
            <person name="Lima L."/>
            <person name="Sousa T."/>
            <person name="Jaiswal A.K."/>
            <person name="Tiwari S."/>
            <person name="Maturrano L."/>
            <person name="Brenig B."/>
            <person name="Azevedo V."/>
        </authorList>
    </citation>
    <scope>NUCLEOTIDE SEQUENCE</scope>
    <source>
        <strain evidence="2">CP3</strain>
    </source>
</reference>
<feature type="transmembrane region" description="Helical" evidence="1">
    <location>
        <begin position="102"/>
        <end position="128"/>
    </location>
</feature>
<dbReference type="EMBL" id="JAMRYU010000011">
    <property type="protein sequence ID" value="MDC4240829.1"/>
    <property type="molecule type" value="Genomic_DNA"/>
</dbReference>
<name>A0A9X3XNG2_9CLOT</name>
<dbReference type="RefSeq" id="WP_078234053.1">
    <property type="nucleotide sequence ID" value="NZ_JAMRYU010000011.1"/>
</dbReference>
<proteinExistence type="predicted"/>
<keyword evidence="1" id="KW-0812">Transmembrane</keyword>
<accession>A0A9X3XNG2</accession>
<dbReference type="AlphaFoldDB" id="A0A9X3XNG2"/>
<evidence type="ECO:0000256" key="1">
    <source>
        <dbReference type="SAM" id="Phobius"/>
    </source>
</evidence>
<feature type="transmembrane region" description="Helical" evidence="1">
    <location>
        <begin position="61"/>
        <end position="81"/>
    </location>
</feature>
<feature type="transmembrane region" description="Helical" evidence="1">
    <location>
        <begin position="196"/>
        <end position="215"/>
    </location>
</feature>
<evidence type="ECO:0000313" key="2">
    <source>
        <dbReference type="EMBL" id="MDC4240829.1"/>
    </source>
</evidence>
<keyword evidence="1" id="KW-1133">Transmembrane helix</keyword>
<protein>
    <submittedName>
        <fullName evidence="2">Uncharacterized protein</fullName>
    </submittedName>
</protein>
<evidence type="ECO:0000313" key="3">
    <source>
        <dbReference type="Proteomes" id="UP001141183"/>
    </source>
</evidence>
<sequence length="283" mass="33159">MLKYIKNLILYDFKNIYAKRNIIFLYIIISSILIVNLIPKVPSLVCNYLDFYGYIFMNSSLIAYLPCILSIYFSAIIFFNNELDLLIKIRIKNKYYWLISKLFTMLILNLFIIILLTMITLIIGIIYFKLAIGWGENSISLAKQIPMTVTDFKYTIFYSPLKLILINSGIYTLFMTFISLFAIIVSLVFKMPKLAAILPSIYLIVSFFISIIPNFKLAKFLNSNSYIMFGYRNYYKFSELSGLFLTFRQAFFIPLIFLIILVFISLVIVRKIDFGIGEKRLWD</sequence>
<keyword evidence="3" id="KW-1185">Reference proteome</keyword>
<feature type="transmembrane region" description="Helical" evidence="1">
    <location>
        <begin position="169"/>
        <end position="189"/>
    </location>
</feature>